<sequence>MNQDRIERDTRTHAERNEGKATRRLQFTLHRGPHESMFLATYDEVLGVLGHKAAGEFVARCVLVGAALMQPQPIDIRDLLEKLGRRHAGAFQAPAGDIDEGSDADLPPEASVVVEAGQAEGQTKPRGEGRDVREVPAGRGLSLVTNLLGRSTAGQEGK</sequence>
<protein>
    <recommendedName>
        <fullName evidence="4">Plasmid stability protein</fullName>
    </recommendedName>
</protein>
<feature type="region of interest" description="Disordered" evidence="1">
    <location>
        <begin position="117"/>
        <end position="140"/>
    </location>
</feature>
<feature type="region of interest" description="Disordered" evidence="1">
    <location>
        <begin position="1"/>
        <end position="21"/>
    </location>
</feature>
<keyword evidence="3" id="KW-1185">Reference proteome</keyword>
<evidence type="ECO:0000313" key="3">
    <source>
        <dbReference type="Proteomes" id="UP001597033"/>
    </source>
</evidence>
<reference evidence="3" key="1">
    <citation type="journal article" date="2019" name="Int. J. Syst. Evol. Microbiol.">
        <title>The Global Catalogue of Microorganisms (GCM) 10K type strain sequencing project: providing services to taxonomists for standard genome sequencing and annotation.</title>
        <authorList>
            <consortium name="The Broad Institute Genomics Platform"/>
            <consortium name="The Broad Institute Genome Sequencing Center for Infectious Disease"/>
            <person name="Wu L."/>
            <person name="Ma J."/>
        </authorList>
    </citation>
    <scope>NUCLEOTIDE SEQUENCE [LARGE SCALE GENOMIC DNA]</scope>
    <source>
        <strain evidence="3">CCUG 55854</strain>
    </source>
</reference>
<organism evidence="2 3">
    <name type="scientific">Pseudoxanthomonas kaohsiungensis</name>
    <dbReference type="NCBI Taxonomy" id="283923"/>
    <lineage>
        <taxon>Bacteria</taxon>
        <taxon>Pseudomonadati</taxon>
        <taxon>Pseudomonadota</taxon>
        <taxon>Gammaproteobacteria</taxon>
        <taxon>Lysobacterales</taxon>
        <taxon>Lysobacteraceae</taxon>
        <taxon>Pseudoxanthomonas</taxon>
    </lineage>
</organism>
<accession>A0ABW3LXD2</accession>
<gene>
    <name evidence="2" type="ORF">ACFQ2N_12225</name>
</gene>
<comment type="caution">
    <text evidence="2">The sequence shown here is derived from an EMBL/GenBank/DDBJ whole genome shotgun (WGS) entry which is preliminary data.</text>
</comment>
<dbReference type="RefSeq" id="WP_162377159.1">
    <property type="nucleotide sequence ID" value="NZ_JBHTKN010000008.1"/>
</dbReference>
<dbReference type="Proteomes" id="UP001597033">
    <property type="component" value="Unassembled WGS sequence"/>
</dbReference>
<dbReference type="EMBL" id="JBHTKN010000008">
    <property type="protein sequence ID" value="MFD1043110.1"/>
    <property type="molecule type" value="Genomic_DNA"/>
</dbReference>
<evidence type="ECO:0000313" key="2">
    <source>
        <dbReference type="EMBL" id="MFD1043110.1"/>
    </source>
</evidence>
<feature type="compositionally biased region" description="Basic and acidic residues" evidence="1">
    <location>
        <begin position="123"/>
        <end position="136"/>
    </location>
</feature>
<evidence type="ECO:0008006" key="4">
    <source>
        <dbReference type="Google" id="ProtNLM"/>
    </source>
</evidence>
<proteinExistence type="predicted"/>
<name>A0ABW3LXD2_9GAMM</name>
<evidence type="ECO:0000256" key="1">
    <source>
        <dbReference type="SAM" id="MobiDB-lite"/>
    </source>
</evidence>